<sequence length="130" mass="13776">MDDASPTAETTAETAANAVVSASAIPADELARLTDDIVSALKTVYDPEIPADIYELGLVYKIDIEDDRSVKIDMTLTAPGCPVAGEMPGWVENAVGAVEGVSGVEVNMTFDPPWSPDRMSEEAQVAVGWY</sequence>
<evidence type="ECO:0000313" key="3">
    <source>
        <dbReference type="Proteomes" id="UP001464387"/>
    </source>
</evidence>
<accession>A0ABV1YD33</accession>
<dbReference type="InterPro" id="IPR034904">
    <property type="entry name" value="FSCA_dom_sf"/>
</dbReference>
<dbReference type="PANTHER" id="PTHR42831:SF1">
    <property type="entry name" value="FE-S PROTEIN MATURATION AUXILIARY FACTOR YITW"/>
    <property type="match status" value="1"/>
</dbReference>
<comment type="caution">
    <text evidence="2">The sequence shown here is derived from an EMBL/GenBank/DDBJ whole genome shotgun (WGS) entry which is preliminary data.</text>
</comment>
<dbReference type="SUPFAM" id="SSF117916">
    <property type="entry name" value="Fe-S cluster assembly (FSCA) domain-like"/>
    <property type="match status" value="1"/>
</dbReference>
<feature type="domain" description="MIP18 family-like" evidence="1">
    <location>
        <begin position="35"/>
        <end position="106"/>
    </location>
</feature>
<organism evidence="2 3">
    <name type="scientific">Mesorhizobium opportunistum</name>
    <dbReference type="NCBI Taxonomy" id="593909"/>
    <lineage>
        <taxon>Bacteria</taxon>
        <taxon>Pseudomonadati</taxon>
        <taxon>Pseudomonadota</taxon>
        <taxon>Alphaproteobacteria</taxon>
        <taxon>Hyphomicrobiales</taxon>
        <taxon>Phyllobacteriaceae</taxon>
        <taxon>Mesorhizobium</taxon>
    </lineage>
</organism>
<proteinExistence type="predicted"/>
<dbReference type="InterPro" id="IPR002744">
    <property type="entry name" value="MIP18-like"/>
</dbReference>
<dbReference type="InterPro" id="IPR052339">
    <property type="entry name" value="Fe-S_Maturation_MIP18"/>
</dbReference>
<name>A0ABV1YD33_9HYPH</name>
<protein>
    <submittedName>
        <fullName evidence="2">SUF system Fe-S cluster assembly protein</fullName>
    </submittedName>
</protein>
<dbReference type="Pfam" id="PF01883">
    <property type="entry name" value="FeS_assembly_P"/>
    <property type="match status" value="1"/>
</dbReference>
<dbReference type="Gene3D" id="3.30.300.130">
    <property type="entry name" value="Fe-S cluster assembly (FSCA)"/>
    <property type="match status" value="1"/>
</dbReference>
<dbReference type="InterPro" id="IPR014291">
    <property type="entry name" value="SUF_FeS_clus_asmbl-assoc"/>
</dbReference>
<dbReference type="RefSeq" id="WP_041164978.1">
    <property type="nucleotide sequence ID" value="NZ_JAMYMT010000043.1"/>
</dbReference>
<dbReference type="Proteomes" id="UP001464387">
    <property type="component" value="Unassembled WGS sequence"/>
</dbReference>
<evidence type="ECO:0000313" key="2">
    <source>
        <dbReference type="EMBL" id="MER8933012.1"/>
    </source>
</evidence>
<reference evidence="2 3" key="1">
    <citation type="journal article" date="2024" name="Proc. Natl. Acad. Sci. U.S.A.">
        <title>The evolutionary genomics of adaptation to stress in wild rhizobium bacteria.</title>
        <authorList>
            <person name="Kehlet-Delgado H."/>
            <person name="Montoya A.P."/>
            <person name="Jensen K.T."/>
            <person name="Wendlandt C.E."/>
            <person name="Dexheimer C."/>
            <person name="Roberts M."/>
            <person name="Torres Martinez L."/>
            <person name="Friesen M.L."/>
            <person name="Griffitts J.S."/>
            <person name="Porter S.S."/>
        </authorList>
    </citation>
    <scope>NUCLEOTIDE SEQUENCE [LARGE SCALE GENOMIC DNA]</scope>
    <source>
        <strain evidence="2 3">M0729</strain>
    </source>
</reference>
<dbReference type="NCBIfam" id="TIGR02945">
    <property type="entry name" value="SUF_assoc"/>
    <property type="match status" value="1"/>
</dbReference>
<dbReference type="PANTHER" id="PTHR42831">
    <property type="entry name" value="FE-S PROTEIN MATURATION AUXILIARY FACTOR YITW"/>
    <property type="match status" value="1"/>
</dbReference>
<dbReference type="EMBL" id="JAMYPJ010000009">
    <property type="protein sequence ID" value="MER8933012.1"/>
    <property type="molecule type" value="Genomic_DNA"/>
</dbReference>
<evidence type="ECO:0000259" key="1">
    <source>
        <dbReference type="Pfam" id="PF01883"/>
    </source>
</evidence>
<keyword evidence="3" id="KW-1185">Reference proteome</keyword>
<gene>
    <name evidence="2" type="ORF">NKI33_08545</name>
</gene>